<proteinExistence type="predicted"/>
<feature type="region of interest" description="Disordered" evidence="3">
    <location>
        <begin position="42"/>
        <end position="70"/>
    </location>
</feature>
<evidence type="ECO:0000256" key="2">
    <source>
        <dbReference type="PROSITE-ProRule" id="PRU00191"/>
    </source>
</evidence>
<evidence type="ECO:0000259" key="4">
    <source>
        <dbReference type="PROSITE" id="PS50001"/>
    </source>
</evidence>
<feature type="region of interest" description="Disordered" evidence="3">
    <location>
        <begin position="102"/>
        <end position="127"/>
    </location>
</feature>
<feature type="compositionally biased region" description="Basic and acidic residues" evidence="3">
    <location>
        <begin position="272"/>
        <end position="289"/>
    </location>
</feature>
<keyword evidence="1 2" id="KW-0727">SH2 domain</keyword>
<feature type="compositionally biased region" description="Low complexity" evidence="3">
    <location>
        <begin position="332"/>
        <end position="348"/>
    </location>
</feature>
<feature type="compositionally biased region" description="Polar residues" evidence="3">
    <location>
        <begin position="371"/>
        <end position="391"/>
    </location>
</feature>
<feature type="compositionally biased region" description="Polar residues" evidence="3">
    <location>
        <begin position="233"/>
        <end position="248"/>
    </location>
</feature>
<dbReference type="InterPro" id="IPR051846">
    <property type="entry name" value="SH2_domain_adapters"/>
</dbReference>
<dbReference type="Pfam" id="PF00017">
    <property type="entry name" value="SH2"/>
    <property type="match status" value="1"/>
</dbReference>
<reference evidence="5" key="2">
    <citation type="journal article" date="2018" name="Environ. Sci. Technol.">
        <title>The Toxicogenome of Hyalella azteca: A Model for Sediment Ecotoxicology and Evolutionary Toxicology.</title>
        <authorList>
            <person name="Poynton H.C."/>
            <person name="Hasenbein S."/>
            <person name="Benoit J.B."/>
            <person name="Sepulveda M.S."/>
            <person name="Poelchau M.F."/>
            <person name="Hughes D.S.T."/>
            <person name="Murali S.C."/>
            <person name="Chen S."/>
            <person name="Glastad K.M."/>
            <person name="Goodisman M.A.D."/>
            <person name="Werren J.H."/>
            <person name="Vineis J.H."/>
            <person name="Bowen J.L."/>
            <person name="Friedrich M."/>
            <person name="Jones J."/>
            <person name="Robertson H.M."/>
            <person name="Feyereisen R."/>
            <person name="Mechler-Hickson A."/>
            <person name="Mathers N."/>
            <person name="Lee C.E."/>
            <person name="Colbourne J.K."/>
            <person name="Biales A."/>
            <person name="Johnston J.S."/>
            <person name="Wellborn G.A."/>
            <person name="Rosendale A.J."/>
            <person name="Cridge A.G."/>
            <person name="Munoz-Torres M.C."/>
            <person name="Bain P.A."/>
            <person name="Manny A.R."/>
            <person name="Major K.M."/>
            <person name="Lambert F.N."/>
            <person name="Vulpe C.D."/>
            <person name="Tuck P."/>
            <person name="Blalock B.J."/>
            <person name="Lin Y.Y."/>
            <person name="Smith M.E."/>
            <person name="Ochoa-Acuna H."/>
            <person name="Chen M.M."/>
            <person name="Childers C.P."/>
            <person name="Qu J."/>
            <person name="Dugan S."/>
            <person name="Lee S.L."/>
            <person name="Chao H."/>
            <person name="Dinh H."/>
            <person name="Han Y."/>
            <person name="Doddapaneni H."/>
            <person name="Worley K.C."/>
            <person name="Muzny D.M."/>
            <person name="Gibbs R.A."/>
            <person name="Richards S."/>
        </authorList>
    </citation>
    <scope>NUCLEOTIDE SEQUENCE</scope>
    <source>
        <strain evidence="5">HAZT.00-mixed</strain>
        <tissue evidence="5">Whole organism</tissue>
    </source>
</reference>
<dbReference type="GO" id="GO:0001784">
    <property type="term" value="F:phosphotyrosine residue binding"/>
    <property type="evidence" value="ECO:0007669"/>
    <property type="project" value="TreeGrafter"/>
</dbReference>
<reference evidence="5" key="1">
    <citation type="submission" date="2014-08" db="EMBL/GenBank/DDBJ databases">
        <authorList>
            <person name="Murali S."/>
            <person name="Richards S."/>
            <person name="Bandaranaike D."/>
            <person name="Bellair M."/>
            <person name="Blankenburg K."/>
            <person name="Chao H."/>
            <person name="Dinh H."/>
            <person name="Doddapaneni H."/>
            <person name="Dugan-Rocha S."/>
            <person name="Elkadiri S."/>
            <person name="Gnanaolivu R."/>
            <person name="Hughes D."/>
            <person name="Lee S."/>
            <person name="Li M."/>
            <person name="Ming W."/>
            <person name="Munidasa M."/>
            <person name="Muniz J."/>
            <person name="Nguyen L."/>
            <person name="Osuji N."/>
            <person name="Pu L.-L."/>
            <person name="Puazo M."/>
            <person name="Skinner E."/>
            <person name="Qu C."/>
            <person name="Quiroz J."/>
            <person name="Raj R."/>
            <person name="Weissenberger G."/>
            <person name="Xin Y."/>
            <person name="Zou X."/>
            <person name="Han Y."/>
            <person name="Worley K."/>
            <person name="Muzny D."/>
            <person name="Gibbs R."/>
        </authorList>
    </citation>
    <scope>NUCLEOTIDE SEQUENCE</scope>
    <source>
        <strain evidence="5">HAZT.00-mixed</strain>
        <tissue evidence="5">Whole organism</tissue>
    </source>
</reference>
<dbReference type="OrthoDB" id="5914531at2759"/>
<feature type="compositionally biased region" description="Low complexity" evidence="3">
    <location>
        <begin position="256"/>
        <end position="271"/>
    </location>
</feature>
<feature type="region of interest" description="Disordered" evidence="3">
    <location>
        <begin position="229"/>
        <end position="391"/>
    </location>
</feature>
<dbReference type="InterPro" id="IPR036860">
    <property type="entry name" value="SH2_dom_sf"/>
</dbReference>
<sequence>MAHRSRRRLYETAFDSKVEKPLEEGSSDLLDRIANHPILLLLNPRRRSRQSNNNSSKQKTPHDKNLNIETSDQPSSVHYAYHHDNPILLRSPCPTTVLPKAKFQGSGTPRCGRRGARARVCPPPRSLSSHHLLNSSLRPIGLSKSDDQILNRVSDSPDDEDCFEDYVEGRQAEDLARDLITLHLNADENNRRSSEGSAHSCHVESACGRDTRSTLSTSAAIARVLQGPADCSSAPTIASPASYSQGKSKLSIDEPSASGYSSSRVSPSGKSSLRDLKRSEGLAKLKPLELHSPPGTAPLPVKFIKKPPLSDRSPSSWFSPPRQKDLSLPIKRSSQSRSSSSDASSSDRAPYKSRVKKSSSSTRCEGEKRPTTTPSSARALATNSETSINSSMEVLVDTASESGISMPPHAGAKTSSLSLDSIASGTSSMESLKSSVSEGAGAVGWRNMGSNSSLPLRPSLLLPATHRSLIQSAKFQILSPISDKSQEPSSTDTGGPIVGGMGIVGGGSQHTSPQDLLQQTPLKCRNISEDFRNIHHIIPGPLSGNKGHVGESDSGISIEYGHQSSGSNVLKDLPFDMPKLRRRLAAAHSCPSNSDSSLASCGSSLQQQQQLQQQTPAGLVSVCNPAISRVQACEVQSGTSSSNSSLWEAGSSASSSIEGTPRKAVLSARGSLVLDLGGFNKLVAPTGEEVDVSVPLTKQSWYHGKINKGEAEKLLRCETEGAYLVRSIDTPRWEYSLALKAASGFMHLKIQYHSEANGFKMGRGDQLFPSVPHIVHHHSIHKLPVKGAENMFLVKPIISETL</sequence>
<evidence type="ECO:0000256" key="3">
    <source>
        <dbReference type="SAM" id="MobiDB-lite"/>
    </source>
</evidence>
<dbReference type="PRINTS" id="PR00401">
    <property type="entry name" value="SH2DOMAIN"/>
</dbReference>
<evidence type="ECO:0000256" key="1">
    <source>
        <dbReference type="ARBA" id="ARBA00022999"/>
    </source>
</evidence>
<dbReference type="PANTHER" id="PTHR15127:SF32">
    <property type="entry name" value="HEAVYWEIGHT, ISOFORM A"/>
    <property type="match status" value="1"/>
</dbReference>
<dbReference type="PROSITE" id="PS50001">
    <property type="entry name" value="SH2"/>
    <property type="match status" value="1"/>
</dbReference>
<dbReference type="Proteomes" id="UP000711488">
    <property type="component" value="Unassembled WGS sequence"/>
</dbReference>
<feature type="domain" description="SH2" evidence="4">
    <location>
        <begin position="701"/>
        <end position="797"/>
    </location>
</feature>
<dbReference type="EMBL" id="JQDR03002982">
    <property type="protein sequence ID" value="KAA0202819.1"/>
    <property type="molecule type" value="Genomic_DNA"/>
</dbReference>
<dbReference type="PANTHER" id="PTHR15127">
    <property type="entry name" value="HEAVYWEIGHT, ISOFORM A"/>
    <property type="match status" value="1"/>
</dbReference>
<protein>
    <recommendedName>
        <fullName evidence="4">SH2 domain-containing protein</fullName>
    </recommendedName>
</protein>
<organism evidence="5">
    <name type="scientific">Hyalella azteca</name>
    <name type="common">Amphipod</name>
    <dbReference type="NCBI Taxonomy" id="294128"/>
    <lineage>
        <taxon>Eukaryota</taxon>
        <taxon>Metazoa</taxon>
        <taxon>Ecdysozoa</taxon>
        <taxon>Arthropoda</taxon>
        <taxon>Crustacea</taxon>
        <taxon>Multicrustacea</taxon>
        <taxon>Malacostraca</taxon>
        <taxon>Eumalacostraca</taxon>
        <taxon>Peracarida</taxon>
        <taxon>Amphipoda</taxon>
        <taxon>Senticaudata</taxon>
        <taxon>Talitrida</taxon>
        <taxon>Talitroidea</taxon>
        <taxon>Hyalellidae</taxon>
        <taxon>Hyalella</taxon>
    </lineage>
</organism>
<gene>
    <name evidence="5" type="ORF">HAZT_HAZT012021</name>
</gene>
<dbReference type="SMART" id="SM00252">
    <property type="entry name" value="SH2"/>
    <property type="match status" value="1"/>
</dbReference>
<dbReference type="Gene3D" id="3.30.505.10">
    <property type="entry name" value="SH2 domain"/>
    <property type="match status" value="1"/>
</dbReference>
<reference evidence="5" key="3">
    <citation type="submission" date="2019-06" db="EMBL/GenBank/DDBJ databases">
        <authorList>
            <person name="Poynton C."/>
            <person name="Hasenbein S."/>
            <person name="Benoit J.B."/>
            <person name="Sepulveda M.S."/>
            <person name="Poelchau M.F."/>
            <person name="Murali S.C."/>
            <person name="Chen S."/>
            <person name="Glastad K.M."/>
            <person name="Werren J.H."/>
            <person name="Vineis J.H."/>
            <person name="Bowen J.L."/>
            <person name="Friedrich M."/>
            <person name="Jones J."/>
            <person name="Robertson H.M."/>
            <person name="Feyereisen R."/>
            <person name="Mechler-Hickson A."/>
            <person name="Mathers N."/>
            <person name="Lee C.E."/>
            <person name="Colbourne J.K."/>
            <person name="Biales A."/>
            <person name="Johnston J.S."/>
            <person name="Wellborn G.A."/>
            <person name="Rosendale A.J."/>
            <person name="Cridge A.G."/>
            <person name="Munoz-Torres M.C."/>
            <person name="Bain P.A."/>
            <person name="Manny A.R."/>
            <person name="Major K.M."/>
            <person name="Lambert F.N."/>
            <person name="Vulpe C.D."/>
            <person name="Tuck P."/>
            <person name="Blalock B.J."/>
            <person name="Lin Y.-Y."/>
            <person name="Smith M.E."/>
            <person name="Ochoa-Acuna H."/>
            <person name="Chen M.-J.M."/>
            <person name="Childers C.P."/>
            <person name="Qu J."/>
            <person name="Dugan S."/>
            <person name="Lee S.L."/>
            <person name="Chao H."/>
            <person name="Dinh H."/>
            <person name="Han Y."/>
            <person name="Doddapaneni H."/>
            <person name="Worley K.C."/>
            <person name="Muzny D.M."/>
            <person name="Gibbs R.A."/>
            <person name="Richards S."/>
        </authorList>
    </citation>
    <scope>NUCLEOTIDE SEQUENCE</scope>
    <source>
        <strain evidence="5">HAZT.00-mixed</strain>
        <tissue evidence="5">Whole organism</tissue>
    </source>
</reference>
<dbReference type="SUPFAM" id="SSF55550">
    <property type="entry name" value="SH2 domain"/>
    <property type="match status" value="1"/>
</dbReference>
<accession>A0A6A0HBG1</accession>
<dbReference type="AlphaFoldDB" id="A0A6A0HBG1"/>
<dbReference type="InterPro" id="IPR000980">
    <property type="entry name" value="SH2"/>
</dbReference>
<comment type="caution">
    <text evidence="5">The sequence shown here is derived from an EMBL/GenBank/DDBJ whole genome shotgun (WGS) entry which is preliminary data.</text>
</comment>
<name>A0A6A0HBG1_HYAAZ</name>
<evidence type="ECO:0000313" key="5">
    <source>
        <dbReference type="EMBL" id="KAA0202819.1"/>
    </source>
</evidence>